<dbReference type="EMBL" id="CP019876">
    <property type="protein sequence ID" value="AQU89224.1"/>
    <property type="molecule type" value="Genomic_DNA"/>
</dbReference>
<protein>
    <submittedName>
        <fullName evidence="1">Uncharacterized protein</fullName>
    </submittedName>
</protein>
<keyword evidence="4" id="KW-1185">Reference proteome</keyword>
<dbReference type="Proteomes" id="UP000189683">
    <property type="component" value="Plasmid pKNA01"/>
</dbReference>
<evidence type="ECO:0000313" key="1">
    <source>
        <dbReference type="EMBL" id="AQU89224.1"/>
    </source>
</evidence>
<reference evidence="2 4" key="2">
    <citation type="submission" date="2017-06" db="EMBL/GenBank/DDBJ databases">
        <title>A draft genome sequence of Komagataeibacter nataicola LMG 1536.</title>
        <authorList>
            <person name="Skraban J."/>
            <person name="Cleenwerck I."/>
            <person name="Vandamme P."/>
            <person name="Trcek J."/>
        </authorList>
    </citation>
    <scope>NUCLEOTIDE SEQUENCE [LARGE SCALE GENOMIC DNA]</scope>
    <source>
        <strain evidence="2 4">LMG 1536</strain>
    </source>
</reference>
<geneLocation type="plasmid" evidence="1">
    <name>pKNA01</name>
</geneLocation>
<dbReference type="EMBL" id="NIRT01000013">
    <property type="protein sequence ID" value="PYD66261.1"/>
    <property type="molecule type" value="Genomic_DNA"/>
</dbReference>
<dbReference type="AlphaFoldDB" id="A0A9N7CQQ4"/>
<name>A0A9N7CQQ4_9PROT</name>
<geneLocation type="plasmid" evidence="3">
    <name>pkna01</name>
</geneLocation>
<reference evidence="1 3" key="1">
    <citation type="submission" date="2017-02" db="EMBL/GenBank/DDBJ databases">
        <title>zhang.</title>
        <authorList>
            <person name="Zhang H."/>
        </authorList>
    </citation>
    <scope>NUCLEOTIDE SEQUENCE [LARGE SCALE GENOMIC DNA]</scope>
    <source>
        <strain evidence="1 3">RZS01</strain>
        <plasmid evidence="1">pKNA01</plasmid>
        <plasmid evidence="3">pkna01</plasmid>
    </source>
</reference>
<dbReference type="KEGG" id="kna:B0W47_16720"/>
<evidence type="ECO:0000313" key="4">
    <source>
        <dbReference type="Proteomes" id="UP000247512"/>
    </source>
</evidence>
<organism evidence="1 3">
    <name type="scientific">Komagataeibacter nataicola</name>
    <dbReference type="NCBI Taxonomy" id="265960"/>
    <lineage>
        <taxon>Bacteria</taxon>
        <taxon>Pseudomonadati</taxon>
        <taxon>Pseudomonadota</taxon>
        <taxon>Alphaproteobacteria</taxon>
        <taxon>Acetobacterales</taxon>
        <taxon>Acetobacteraceae</taxon>
        <taxon>Komagataeibacter</taxon>
    </lineage>
</organism>
<accession>A0A9N7CQQ4</accession>
<gene>
    <name evidence="1" type="ORF">B0W47_16720</name>
    <name evidence="2" type="ORF">CDI09_08930</name>
</gene>
<dbReference type="Proteomes" id="UP000247512">
    <property type="component" value="Unassembled WGS sequence"/>
</dbReference>
<keyword evidence="1" id="KW-0614">Plasmid</keyword>
<proteinExistence type="predicted"/>
<evidence type="ECO:0000313" key="3">
    <source>
        <dbReference type="Proteomes" id="UP000189683"/>
    </source>
</evidence>
<evidence type="ECO:0000313" key="2">
    <source>
        <dbReference type="EMBL" id="PYD66261.1"/>
    </source>
</evidence>
<sequence length="93" mass="10563">MNILDVIDLDNLVLQVLTNMDFALTILYEINILLNVAFHLDKHVVITSLNNLFSTSIQMSGIINSHAIFYFDISIGELFTFHNSIIYESSVDI</sequence>